<evidence type="ECO:0000313" key="2">
    <source>
        <dbReference type="Proteomes" id="UP000285575"/>
    </source>
</evidence>
<evidence type="ECO:0008006" key="3">
    <source>
        <dbReference type="Google" id="ProtNLM"/>
    </source>
</evidence>
<dbReference type="Proteomes" id="UP000285575">
    <property type="component" value="Unassembled WGS sequence"/>
</dbReference>
<evidence type="ECO:0000313" key="1">
    <source>
        <dbReference type="EMBL" id="RVU43847.1"/>
    </source>
</evidence>
<proteinExistence type="predicted"/>
<dbReference type="AlphaFoldDB" id="A0A437RAY5"/>
<dbReference type="EMBL" id="SACR01000006">
    <property type="protein sequence ID" value="RVU43847.1"/>
    <property type="molecule type" value="Genomic_DNA"/>
</dbReference>
<organism evidence="1 2">
    <name type="scientific">Rubrivivax rivuli</name>
    <dbReference type="NCBI Taxonomy" id="1862385"/>
    <lineage>
        <taxon>Bacteria</taxon>
        <taxon>Pseudomonadati</taxon>
        <taxon>Pseudomonadota</taxon>
        <taxon>Betaproteobacteria</taxon>
        <taxon>Burkholderiales</taxon>
        <taxon>Sphaerotilaceae</taxon>
        <taxon>Rubrivivax</taxon>
    </lineage>
</organism>
<protein>
    <recommendedName>
        <fullName evidence="3">Cytoplasmic protein</fullName>
    </recommendedName>
</protein>
<dbReference type="RefSeq" id="WP_128230406.1">
    <property type="nucleotide sequence ID" value="NZ_SACR01000006.1"/>
</dbReference>
<comment type="caution">
    <text evidence="1">The sequence shown here is derived from an EMBL/GenBank/DDBJ whole genome shotgun (WGS) entry which is preliminary data.</text>
</comment>
<sequence length="104" mass="11546">MNELLAAYRAVSNNWAQIQGSKLCGCCSCVQLFPADEIVAWTGLDMHNVDDPKAVDNQTALCPRCGSEAVIGDKSGYPINVQFLSRMNEAWFQRTIIRKPTPKK</sequence>
<reference evidence="1 2" key="1">
    <citation type="submission" date="2019-01" db="EMBL/GenBank/DDBJ databases">
        <authorList>
            <person name="Chen W.-M."/>
        </authorList>
    </citation>
    <scope>NUCLEOTIDE SEQUENCE [LARGE SCALE GENOMIC DNA]</scope>
    <source>
        <strain evidence="1 2">KYPY4</strain>
    </source>
</reference>
<dbReference type="OrthoDB" id="9800296at2"/>
<name>A0A437RAY5_9BURK</name>
<gene>
    <name evidence="1" type="ORF">EOE66_19490</name>
</gene>
<accession>A0A437RAY5</accession>
<keyword evidence="2" id="KW-1185">Reference proteome</keyword>